<proteinExistence type="predicted"/>
<dbReference type="PANTHER" id="PTHR48051">
    <property type="match status" value="1"/>
</dbReference>
<accession>A0A0N4U7T4</accession>
<gene>
    <name evidence="3" type="ORF">DME_LOCUS7222</name>
</gene>
<evidence type="ECO:0000313" key="3">
    <source>
        <dbReference type="EMBL" id="VDN57249.1"/>
    </source>
</evidence>
<dbReference type="STRING" id="318479.A0A0N4U7T4"/>
<dbReference type="OrthoDB" id="67933at2759"/>
<reference evidence="3 5" key="2">
    <citation type="submission" date="2018-11" db="EMBL/GenBank/DDBJ databases">
        <authorList>
            <consortium name="Pathogen Informatics"/>
        </authorList>
    </citation>
    <scope>NUCLEOTIDE SEQUENCE [LARGE SCALE GENOMIC DNA]</scope>
</reference>
<keyword evidence="5" id="KW-1185">Reference proteome</keyword>
<dbReference type="EMBL" id="UYYG01001159">
    <property type="protein sequence ID" value="VDN57249.1"/>
    <property type="molecule type" value="Genomic_DNA"/>
</dbReference>
<dbReference type="SMART" id="SM00369">
    <property type="entry name" value="LRR_TYP"/>
    <property type="match status" value="4"/>
</dbReference>
<evidence type="ECO:0000256" key="1">
    <source>
        <dbReference type="ARBA" id="ARBA00022614"/>
    </source>
</evidence>
<dbReference type="InterPro" id="IPR050216">
    <property type="entry name" value="LRR_domain-containing"/>
</dbReference>
<dbReference type="Proteomes" id="UP000038040">
    <property type="component" value="Unplaced"/>
</dbReference>
<reference evidence="6" key="1">
    <citation type="submission" date="2016-04" db="UniProtKB">
        <authorList>
            <consortium name="WormBaseParasite"/>
        </authorList>
    </citation>
    <scope>IDENTIFICATION</scope>
</reference>
<dbReference type="AlphaFoldDB" id="A0A0N4U7T4"/>
<dbReference type="GO" id="GO:0005737">
    <property type="term" value="C:cytoplasm"/>
    <property type="evidence" value="ECO:0007669"/>
    <property type="project" value="TreeGrafter"/>
</dbReference>
<dbReference type="Pfam" id="PF13855">
    <property type="entry name" value="LRR_8"/>
    <property type="match status" value="1"/>
</dbReference>
<dbReference type="SMART" id="SM00364">
    <property type="entry name" value="LRR_BAC"/>
    <property type="match status" value="4"/>
</dbReference>
<dbReference type="Gene3D" id="3.80.10.10">
    <property type="entry name" value="Ribonuclease Inhibitor"/>
    <property type="match status" value="2"/>
</dbReference>
<organism evidence="4 6">
    <name type="scientific">Dracunculus medinensis</name>
    <name type="common">Guinea worm</name>
    <dbReference type="NCBI Taxonomy" id="318479"/>
    <lineage>
        <taxon>Eukaryota</taxon>
        <taxon>Metazoa</taxon>
        <taxon>Ecdysozoa</taxon>
        <taxon>Nematoda</taxon>
        <taxon>Chromadorea</taxon>
        <taxon>Rhabditida</taxon>
        <taxon>Spirurina</taxon>
        <taxon>Dracunculoidea</taxon>
        <taxon>Dracunculidae</taxon>
        <taxon>Dracunculus</taxon>
    </lineage>
</organism>
<dbReference type="PROSITE" id="PS51450">
    <property type="entry name" value="LRR"/>
    <property type="match status" value="2"/>
</dbReference>
<keyword evidence="1" id="KW-0433">Leucine-rich repeat</keyword>
<evidence type="ECO:0000313" key="4">
    <source>
        <dbReference type="Proteomes" id="UP000038040"/>
    </source>
</evidence>
<dbReference type="PRINTS" id="PR00019">
    <property type="entry name" value="LEURICHRPT"/>
</dbReference>
<dbReference type="PANTHER" id="PTHR48051:SF1">
    <property type="entry name" value="RAS SUPPRESSOR PROTEIN 1"/>
    <property type="match status" value="1"/>
</dbReference>
<name>A0A0N4U7T4_DRAME</name>
<dbReference type="InterPro" id="IPR032675">
    <property type="entry name" value="LRR_dom_sf"/>
</dbReference>
<evidence type="ECO:0000313" key="5">
    <source>
        <dbReference type="Proteomes" id="UP000274756"/>
    </source>
</evidence>
<dbReference type="InterPro" id="IPR001611">
    <property type="entry name" value="Leu-rich_rpt"/>
</dbReference>
<dbReference type="InterPro" id="IPR003591">
    <property type="entry name" value="Leu-rich_rpt_typical-subtyp"/>
</dbReference>
<evidence type="ECO:0000313" key="6">
    <source>
        <dbReference type="WBParaSite" id="DME_0000306301-mRNA-1"/>
    </source>
</evidence>
<dbReference type="Pfam" id="PF00560">
    <property type="entry name" value="LRR_1"/>
    <property type="match status" value="2"/>
</dbReference>
<dbReference type="Proteomes" id="UP000274756">
    <property type="component" value="Unassembled WGS sequence"/>
</dbReference>
<dbReference type="Gene3D" id="3.50.40.10">
    <property type="entry name" value="Phenylalanyl-trna Synthetase, Chain B, domain 3"/>
    <property type="match status" value="1"/>
</dbReference>
<evidence type="ECO:0000256" key="2">
    <source>
        <dbReference type="ARBA" id="ARBA00022737"/>
    </source>
</evidence>
<dbReference type="SUPFAM" id="SSF52047">
    <property type="entry name" value="RNI-like"/>
    <property type="match status" value="1"/>
</dbReference>
<keyword evidence="2" id="KW-0677">Repeat</keyword>
<sequence length="561" mass="63757">MGLPNTPTRTWGRIILPSSLKISVAKARKKTMQNDAFGFTDWPEIKFLTDSRFELVITNTSLDERKPSINDEGLQAVLFRKNSPLNFLDLTCVGLSKLYCHVMNLQNLTNLVLRSNSLVNIPDEITDIKSLKLLDLSHNAITNLPSAMGNLINLCSVNLSNNKVVFTNLRSLQILDVSYNNLEEFPSTLPHNTAKILLFNSNCINKLPEEISYLSDQLRTLNLSSNKLRDLPIALSSLNKLKDLDLTENKFVDKRFEKLACDKRHTASALIQYLKKKEHVISKLHKKKEIKNTESPSSEAEGKLNCSSKIMESSEKFLVAGLCGSDVVCIFLYVEKSANVTEIWPHILCCAVGNIFLDQEKLKNFFKLQKNLHNTDCGRRTRAYIDLHDFNKISLPLRYTALSPSNLRIVPFKKQNVLPGNELIAVLKAEANEFRRKNKKKNFSADYRYLHTVDLFSMYPSLIDSNNQLTTEARKILICVTSVESLSLCTNVMVKLLEFLTISNHDCSSLIVEQVKVYQANHELIAAFPDEKTNKLSPMVEIKWENLKHFEESMETVLPIC</sequence>
<dbReference type="WBParaSite" id="DME_0000306301-mRNA-1">
    <property type="protein sequence ID" value="DME_0000306301-mRNA-1"/>
    <property type="gene ID" value="DME_0000306301"/>
</dbReference>
<dbReference type="InterPro" id="IPR020825">
    <property type="entry name" value="Phe-tRNA_synthase-like_B3/B4"/>
</dbReference>
<protein>
    <submittedName>
        <fullName evidence="6">Leucine-rich repeat-containing protein 47</fullName>
    </submittedName>
</protein>